<comment type="miscellaneous">
    <text evidence="6">In contrast to other lysine histone methyltransferases, it does not contain a SET domain, suggesting the existence of another mechanism for methylation of lysine residues of histones.</text>
</comment>
<dbReference type="PANTHER" id="PTHR21451">
    <property type="entry name" value="HISTONE H3 METHYLTRANSFERASE"/>
    <property type="match status" value="1"/>
</dbReference>
<dbReference type="InterPro" id="IPR029063">
    <property type="entry name" value="SAM-dependent_MTases_sf"/>
</dbReference>
<evidence type="ECO:0000256" key="7">
    <source>
        <dbReference type="SAM" id="MobiDB-lite"/>
    </source>
</evidence>
<protein>
    <recommendedName>
        <fullName evidence="2 6">Histone-lysine N-methyltransferase, H3 lysine-79 specific</fullName>
        <ecNumber evidence="1 6">2.1.1.360</ecNumber>
    </recommendedName>
    <alternativeName>
        <fullName evidence="4 6">Histone H3-K79 methyltransferase</fullName>
    </alternativeName>
</protein>
<dbReference type="AlphaFoldDB" id="G0UIQ6"/>
<keyword evidence="3 6" id="KW-0156">Chromatin regulator</keyword>
<dbReference type="CDD" id="cd02440">
    <property type="entry name" value="AdoMet_MTases"/>
    <property type="match status" value="1"/>
</dbReference>
<keyword evidence="6" id="KW-0949">S-adenosyl-L-methionine</keyword>
<dbReference type="EC" id="2.1.1.360" evidence="1 6"/>
<comment type="function">
    <text evidence="6">Histone methyltransferase that specifically trimethylates histone H3 to form H3K79me3. This methylation is required for telomere silencing and for the pachytene checkpoint during the meiotic cell cycle by allowing the recruitment of RAD9 to double strand breaks. Nucleosomes are preferred as substrate compared to free histone.</text>
</comment>
<dbReference type="SUPFAM" id="SSF53335">
    <property type="entry name" value="S-adenosyl-L-methionine-dependent methyltransferases"/>
    <property type="match status" value="1"/>
</dbReference>
<dbReference type="EMBL" id="HE575314">
    <property type="protein sequence ID" value="CCC89256.1"/>
    <property type="molecule type" value="Genomic_DNA"/>
</dbReference>
<dbReference type="VEuPathDB" id="TriTrypDB:TcIL3000_1_140"/>
<keyword evidence="6 9" id="KW-0808">Transferase</keyword>
<feature type="compositionally biased region" description="Basic and acidic residues" evidence="7">
    <location>
        <begin position="23"/>
        <end position="33"/>
    </location>
</feature>
<comment type="subcellular location">
    <subcellularLocation>
        <location evidence="6">Nucleus</location>
    </subcellularLocation>
</comment>
<dbReference type="InterPro" id="IPR030445">
    <property type="entry name" value="H3-K79_meTrfase"/>
</dbReference>
<dbReference type="GO" id="GO:0005634">
    <property type="term" value="C:nucleus"/>
    <property type="evidence" value="ECO:0007669"/>
    <property type="project" value="UniProtKB-SubCell"/>
</dbReference>
<feature type="domain" description="DOT1" evidence="8">
    <location>
        <begin position="1"/>
        <end position="276"/>
    </location>
</feature>
<sequence length="276" mass="30935">MRGLVSVRTKRSKSSSAVSVGKEQPELVHEEKGTGLPGDPFVLPLRERPNRSGCRHCVENSCDCTYVTEELQKCYASLSVSRQVMCRGRRELCAKSVLPPFVSRLIRVAKIIEGDTFYDLGCGNGSVVFQVALSTGARCIGIEINPHNAAVARDAWERLRPIFEKRCGRVLDVSIICGDMCSIVRSANYFASSSVVWIANLLMPRPVNHFLSERLRLLTSGCRVLCMEDLFPHSRPLAAKRDPDAFEKFEMVDYHWQLGSVEWSDAAGAFFLYVRR</sequence>
<evidence type="ECO:0000256" key="5">
    <source>
        <dbReference type="ARBA" id="ARBA00047770"/>
    </source>
</evidence>
<accession>G0UIQ6</accession>
<dbReference type="PROSITE" id="PS51569">
    <property type="entry name" value="DOT1"/>
    <property type="match status" value="1"/>
</dbReference>
<evidence type="ECO:0000256" key="4">
    <source>
        <dbReference type="ARBA" id="ARBA00029821"/>
    </source>
</evidence>
<evidence type="ECO:0000256" key="1">
    <source>
        <dbReference type="ARBA" id="ARBA00012190"/>
    </source>
</evidence>
<keyword evidence="6" id="KW-0539">Nucleus</keyword>
<evidence type="ECO:0000256" key="3">
    <source>
        <dbReference type="ARBA" id="ARBA00022853"/>
    </source>
</evidence>
<comment type="catalytic activity">
    <reaction evidence="5 6">
        <text>L-lysyl(79)-[histone H3] + 3 S-adenosyl-L-methionine = N(6),N(6),N(6)-trimethyl-L-lysyl(79)-[histone H3] + 3 S-adenosyl-L-homocysteine + 3 H(+)</text>
        <dbReference type="Rhea" id="RHEA:60328"/>
        <dbReference type="Rhea" id="RHEA-COMP:15549"/>
        <dbReference type="Rhea" id="RHEA-COMP:15552"/>
        <dbReference type="ChEBI" id="CHEBI:15378"/>
        <dbReference type="ChEBI" id="CHEBI:29969"/>
        <dbReference type="ChEBI" id="CHEBI:57856"/>
        <dbReference type="ChEBI" id="CHEBI:59789"/>
        <dbReference type="ChEBI" id="CHEBI:61961"/>
        <dbReference type="EC" id="2.1.1.360"/>
    </reaction>
</comment>
<dbReference type="GO" id="GO:0000077">
    <property type="term" value="P:DNA damage checkpoint signaling"/>
    <property type="evidence" value="ECO:0007669"/>
    <property type="project" value="TreeGrafter"/>
</dbReference>
<dbReference type="InterPro" id="IPR025789">
    <property type="entry name" value="DOT1_dom"/>
</dbReference>
<dbReference type="GO" id="GO:0140956">
    <property type="term" value="F:histone H3K79 trimethyltransferase activity"/>
    <property type="evidence" value="ECO:0007669"/>
    <property type="project" value="UniProtKB-EC"/>
</dbReference>
<organism evidence="9">
    <name type="scientific">Trypanosoma congolense (strain IL3000)</name>
    <dbReference type="NCBI Taxonomy" id="1068625"/>
    <lineage>
        <taxon>Eukaryota</taxon>
        <taxon>Discoba</taxon>
        <taxon>Euglenozoa</taxon>
        <taxon>Kinetoplastea</taxon>
        <taxon>Metakinetoplastina</taxon>
        <taxon>Trypanosomatida</taxon>
        <taxon>Trypanosomatidae</taxon>
        <taxon>Trypanosoma</taxon>
        <taxon>Nannomonas</taxon>
    </lineage>
</organism>
<name>G0UIQ6_TRYCI</name>
<dbReference type="GO" id="GO:0032259">
    <property type="term" value="P:methylation"/>
    <property type="evidence" value="ECO:0007669"/>
    <property type="project" value="UniProtKB-KW"/>
</dbReference>
<evidence type="ECO:0000256" key="6">
    <source>
        <dbReference type="RuleBase" id="RU271113"/>
    </source>
</evidence>
<dbReference type="GO" id="GO:0006281">
    <property type="term" value="P:DNA repair"/>
    <property type="evidence" value="ECO:0007669"/>
    <property type="project" value="TreeGrafter"/>
</dbReference>
<feature type="region of interest" description="Disordered" evidence="7">
    <location>
        <begin position="1"/>
        <end position="34"/>
    </location>
</feature>
<keyword evidence="6 9" id="KW-0489">Methyltransferase</keyword>
<dbReference type="PANTHER" id="PTHR21451:SF23">
    <property type="entry name" value="HISTONE-LYSINE N-METHYLTRANSFERASE, H3 LYSINE-79 SPECIFIC"/>
    <property type="match status" value="1"/>
</dbReference>
<gene>
    <name evidence="9" type="primary">DOT1B</name>
    <name evidence="9" type="ORF">TCIL3000_1_140</name>
</gene>
<comment type="similarity">
    <text evidence="6">Belongs to the class I-like SAM-binding methyltransferase superfamily. DOT1 family.</text>
</comment>
<evidence type="ECO:0000259" key="8">
    <source>
        <dbReference type="PROSITE" id="PS51569"/>
    </source>
</evidence>
<evidence type="ECO:0000313" key="9">
    <source>
        <dbReference type="EMBL" id="CCC89256.1"/>
    </source>
</evidence>
<dbReference type="Gene3D" id="3.40.50.150">
    <property type="entry name" value="Vaccinia Virus protein VP39"/>
    <property type="match status" value="1"/>
</dbReference>
<reference evidence="9" key="1">
    <citation type="journal article" date="2012" name="Proc. Natl. Acad. Sci. U.S.A.">
        <title>Antigenic diversity is generated by distinct evolutionary mechanisms in African trypanosome species.</title>
        <authorList>
            <person name="Jackson A.P."/>
            <person name="Berry A."/>
            <person name="Aslett M."/>
            <person name="Allison H.C."/>
            <person name="Burton P."/>
            <person name="Vavrova-Anderson J."/>
            <person name="Brown R."/>
            <person name="Browne H."/>
            <person name="Corton N."/>
            <person name="Hauser H."/>
            <person name="Gamble J."/>
            <person name="Gilderthorp R."/>
            <person name="Marcello L."/>
            <person name="McQuillan J."/>
            <person name="Otto T.D."/>
            <person name="Quail M.A."/>
            <person name="Sanders M.J."/>
            <person name="van Tonder A."/>
            <person name="Ginger M.L."/>
            <person name="Field M.C."/>
            <person name="Barry J.D."/>
            <person name="Hertz-Fowler C."/>
            <person name="Berriman M."/>
        </authorList>
    </citation>
    <scope>NUCLEOTIDE SEQUENCE</scope>
    <source>
        <strain evidence="9">IL3000</strain>
    </source>
</reference>
<dbReference type="Pfam" id="PF08123">
    <property type="entry name" value="DOT1"/>
    <property type="match status" value="1"/>
</dbReference>
<evidence type="ECO:0000256" key="2">
    <source>
        <dbReference type="ARBA" id="ARBA00020987"/>
    </source>
</evidence>
<proteinExistence type="inferred from homology"/>